<sequence>MGYQIFLEAIPLQERKLEIKKKSAIIFSTDSGKKLLFRLFRLIGPELYRPIEINDGINPVNIIFNYFADSDLSTRESISSTINNYLRDLRNNESWLDKIKNIVESLRKQRIQFMEDILDLYLESEDENQKELQNLWLNRRIDLVDF</sequence>
<reference evidence="1" key="1">
    <citation type="journal article" date="2015" name="Nature">
        <title>Complex archaea that bridge the gap between prokaryotes and eukaryotes.</title>
        <authorList>
            <person name="Spang A."/>
            <person name="Saw J.H."/>
            <person name="Jorgensen S.L."/>
            <person name="Zaremba-Niedzwiedzka K."/>
            <person name="Martijn J."/>
            <person name="Lind A.E."/>
            <person name="van Eijk R."/>
            <person name="Schleper C."/>
            <person name="Guy L."/>
            <person name="Ettema T.J."/>
        </authorList>
    </citation>
    <scope>NUCLEOTIDE SEQUENCE</scope>
</reference>
<gene>
    <name evidence="1" type="ORF">LCGC14_0806220</name>
</gene>
<protein>
    <submittedName>
        <fullName evidence="1">Uncharacterized protein</fullName>
    </submittedName>
</protein>
<evidence type="ECO:0000313" key="1">
    <source>
        <dbReference type="EMBL" id="KKN33192.1"/>
    </source>
</evidence>
<name>A0A0F9Q845_9ZZZZ</name>
<accession>A0A0F9Q845</accession>
<dbReference type="AlphaFoldDB" id="A0A0F9Q845"/>
<comment type="caution">
    <text evidence="1">The sequence shown here is derived from an EMBL/GenBank/DDBJ whole genome shotgun (WGS) entry which is preliminary data.</text>
</comment>
<organism evidence="1">
    <name type="scientific">marine sediment metagenome</name>
    <dbReference type="NCBI Taxonomy" id="412755"/>
    <lineage>
        <taxon>unclassified sequences</taxon>
        <taxon>metagenomes</taxon>
        <taxon>ecological metagenomes</taxon>
    </lineage>
</organism>
<dbReference type="EMBL" id="LAZR01002196">
    <property type="protein sequence ID" value="KKN33192.1"/>
    <property type="molecule type" value="Genomic_DNA"/>
</dbReference>
<proteinExistence type="predicted"/>